<keyword evidence="3" id="KW-1185">Reference proteome</keyword>
<dbReference type="InterPro" id="IPR003886">
    <property type="entry name" value="NIDO_dom"/>
</dbReference>
<evidence type="ECO:0000259" key="1">
    <source>
        <dbReference type="PROSITE" id="PS51220"/>
    </source>
</evidence>
<name>A0ABQ9FJE2_TEGGR</name>
<sequence>MSFNQAFTTHTPVPFPISGKALIAVFWADVQIGIAGDVWYRETTDINTLQRATTEIQSHFTYMSSFKASMVFIATWNDVAFYGADSQGRNKRNTFQVVLTTNGYVSFVIYNYNKIQWHTGTASGGNSSTGLGGTPAEVRLELKMYWVNQYLCW</sequence>
<accession>A0ABQ9FJE2</accession>
<organism evidence="2 3">
    <name type="scientific">Tegillarca granosa</name>
    <name type="common">Malaysian cockle</name>
    <name type="synonym">Anadara granosa</name>
    <dbReference type="NCBI Taxonomy" id="220873"/>
    <lineage>
        <taxon>Eukaryota</taxon>
        <taxon>Metazoa</taxon>
        <taxon>Spiralia</taxon>
        <taxon>Lophotrochozoa</taxon>
        <taxon>Mollusca</taxon>
        <taxon>Bivalvia</taxon>
        <taxon>Autobranchia</taxon>
        <taxon>Pteriomorphia</taxon>
        <taxon>Arcoida</taxon>
        <taxon>Arcoidea</taxon>
        <taxon>Arcidae</taxon>
        <taxon>Tegillarca</taxon>
    </lineage>
</organism>
<reference evidence="2 3" key="1">
    <citation type="submission" date="2022-12" db="EMBL/GenBank/DDBJ databases">
        <title>Chromosome-level genome of Tegillarca granosa.</title>
        <authorList>
            <person name="Kim J."/>
        </authorList>
    </citation>
    <scope>NUCLEOTIDE SEQUENCE [LARGE SCALE GENOMIC DNA]</scope>
    <source>
        <strain evidence="2">Teg-2019</strain>
        <tissue evidence="2">Adductor muscle</tissue>
    </source>
</reference>
<dbReference type="InterPro" id="IPR051495">
    <property type="entry name" value="Epithelial_Barrier/Signaling"/>
</dbReference>
<dbReference type="SMART" id="SM00539">
    <property type="entry name" value="NIDO"/>
    <property type="match status" value="1"/>
</dbReference>
<dbReference type="EMBL" id="JARBDR010000246">
    <property type="protein sequence ID" value="KAJ8317409.1"/>
    <property type="molecule type" value="Genomic_DNA"/>
</dbReference>
<gene>
    <name evidence="2" type="ORF">KUTeg_005313</name>
</gene>
<dbReference type="Proteomes" id="UP001217089">
    <property type="component" value="Unassembled WGS sequence"/>
</dbReference>
<proteinExistence type="predicted"/>
<evidence type="ECO:0000313" key="2">
    <source>
        <dbReference type="EMBL" id="KAJ8317409.1"/>
    </source>
</evidence>
<feature type="domain" description="NIDO" evidence="1">
    <location>
        <begin position="25"/>
        <end position="153"/>
    </location>
</feature>
<dbReference type="PANTHER" id="PTHR13802:SF59">
    <property type="entry name" value="SUSHI DOMAIN-CONTAINING PROTEIN 2"/>
    <property type="match status" value="1"/>
</dbReference>
<protein>
    <recommendedName>
        <fullName evidence="1">NIDO domain-containing protein</fullName>
    </recommendedName>
</protein>
<dbReference type="Pfam" id="PF06119">
    <property type="entry name" value="NIDO"/>
    <property type="match status" value="1"/>
</dbReference>
<dbReference type="PROSITE" id="PS51220">
    <property type="entry name" value="NIDO"/>
    <property type="match status" value="1"/>
</dbReference>
<dbReference type="PANTHER" id="PTHR13802">
    <property type="entry name" value="MUCIN 4-RELATED"/>
    <property type="match status" value="1"/>
</dbReference>
<evidence type="ECO:0000313" key="3">
    <source>
        <dbReference type="Proteomes" id="UP001217089"/>
    </source>
</evidence>
<comment type="caution">
    <text evidence="2">The sequence shown here is derived from an EMBL/GenBank/DDBJ whole genome shotgun (WGS) entry which is preliminary data.</text>
</comment>